<keyword evidence="6" id="KW-0676">Redox-active center</keyword>
<evidence type="ECO:0000313" key="10">
    <source>
        <dbReference type="EMBL" id="QFI54713.1"/>
    </source>
</evidence>
<dbReference type="Proteomes" id="UP000594034">
    <property type="component" value="Chromosome"/>
</dbReference>
<dbReference type="GO" id="GO:0015035">
    <property type="term" value="F:protein-disulfide reductase activity"/>
    <property type="evidence" value="ECO:0007669"/>
    <property type="project" value="UniProtKB-UniRule"/>
</dbReference>
<dbReference type="PRINTS" id="PR00421">
    <property type="entry name" value="THIOREDOXIN"/>
</dbReference>
<keyword evidence="8" id="KW-0732">Signal</keyword>
<dbReference type="Gene3D" id="2.30.30.380">
    <property type="entry name" value="Zn-finger domain of Sec23/24"/>
    <property type="match status" value="1"/>
</dbReference>
<dbReference type="GO" id="GO:0005829">
    <property type="term" value="C:cytosol"/>
    <property type="evidence" value="ECO:0007669"/>
    <property type="project" value="TreeGrafter"/>
</dbReference>
<gene>
    <name evidence="10" type="primary">trxC</name>
    <name evidence="10" type="ORF">FE240_08415</name>
</gene>
<evidence type="ECO:0000313" key="11">
    <source>
        <dbReference type="Proteomes" id="UP000594034"/>
    </source>
</evidence>
<evidence type="ECO:0000256" key="2">
    <source>
        <dbReference type="ARBA" id="ARBA00022448"/>
    </source>
</evidence>
<dbReference type="PANTHER" id="PTHR45663:SF40">
    <property type="entry name" value="THIOREDOXIN 2"/>
    <property type="match status" value="1"/>
</dbReference>
<proteinExistence type="inferred from homology"/>
<keyword evidence="4" id="KW-0249">Electron transport</keyword>
<evidence type="ECO:0000256" key="4">
    <source>
        <dbReference type="ARBA" id="ARBA00022982"/>
    </source>
</evidence>
<dbReference type="NCBIfam" id="TIGR01068">
    <property type="entry name" value="thioredoxin"/>
    <property type="match status" value="1"/>
</dbReference>
<evidence type="ECO:0000256" key="7">
    <source>
        <dbReference type="NCBIfam" id="TIGR01068"/>
    </source>
</evidence>
<evidence type="ECO:0000256" key="1">
    <source>
        <dbReference type="ARBA" id="ARBA00008987"/>
    </source>
</evidence>
<dbReference type="Gene3D" id="3.40.30.10">
    <property type="entry name" value="Glutaredoxin"/>
    <property type="match status" value="1"/>
</dbReference>
<evidence type="ECO:0000256" key="6">
    <source>
        <dbReference type="ARBA" id="ARBA00023284"/>
    </source>
</evidence>
<dbReference type="NCBIfam" id="NF008229">
    <property type="entry name" value="PRK10996.1"/>
    <property type="match status" value="1"/>
</dbReference>
<feature type="domain" description="Thioredoxin" evidence="9">
    <location>
        <begin position="27"/>
        <end position="154"/>
    </location>
</feature>
<dbReference type="Pfam" id="PF00085">
    <property type="entry name" value="Thioredoxin"/>
    <property type="match status" value="1"/>
</dbReference>
<keyword evidence="3" id="KW-0479">Metal-binding</keyword>
<dbReference type="PROSITE" id="PS51352">
    <property type="entry name" value="THIOREDOXIN_2"/>
    <property type="match status" value="1"/>
</dbReference>
<keyword evidence="2" id="KW-0813">Transport</keyword>
<evidence type="ECO:0000256" key="3">
    <source>
        <dbReference type="ARBA" id="ARBA00022723"/>
    </source>
</evidence>
<dbReference type="CDD" id="cd02947">
    <property type="entry name" value="TRX_family"/>
    <property type="match status" value="1"/>
</dbReference>
<evidence type="ECO:0000256" key="8">
    <source>
        <dbReference type="SAM" id="SignalP"/>
    </source>
</evidence>
<dbReference type="InterPro" id="IPR049299">
    <property type="entry name" value="Thio2_N"/>
</dbReference>
<evidence type="ECO:0000259" key="9">
    <source>
        <dbReference type="PROSITE" id="PS51352"/>
    </source>
</evidence>
<dbReference type="AlphaFoldDB" id="A0A5J6WYB8"/>
<dbReference type="InterPro" id="IPR036249">
    <property type="entry name" value="Thioredoxin-like_sf"/>
</dbReference>
<dbReference type="PANTHER" id="PTHR45663">
    <property type="entry name" value="GEO12009P1"/>
    <property type="match status" value="1"/>
</dbReference>
<sequence>MLCCRLVSSIGAFFMITYCSHCLAKNRLPTDKAPDEARCGRCHQPLASHTPLTVTAENIDTLIASDIPVVIDFWASWCGPCMQFAPVFTQMAHELEPKIRFAKLDTEQQQALAARFAIRSIPTLMVFRSGQMLAQRSGSLPPSLFKEWLLELTGA</sequence>
<evidence type="ECO:0000256" key="5">
    <source>
        <dbReference type="ARBA" id="ARBA00023157"/>
    </source>
</evidence>
<dbReference type="Pfam" id="PF21352">
    <property type="entry name" value="Zn_ribbon_Thio2"/>
    <property type="match status" value="1"/>
</dbReference>
<dbReference type="InterPro" id="IPR005746">
    <property type="entry name" value="Thioredoxin"/>
</dbReference>
<dbReference type="InterPro" id="IPR013766">
    <property type="entry name" value="Thioredoxin_domain"/>
</dbReference>
<dbReference type="SUPFAM" id="SSF52833">
    <property type="entry name" value="Thioredoxin-like"/>
    <property type="match status" value="1"/>
</dbReference>
<dbReference type="InterPro" id="IPR017937">
    <property type="entry name" value="Thioredoxin_CS"/>
</dbReference>
<keyword evidence="11" id="KW-1185">Reference proteome</keyword>
<feature type="signal peptide" evidence="8">
    <location>
        <begin position="1"/>
        <end position="24"/>
    </location>
</feature>
<keyword evidence="5" id="KW-1015">Disulfide bond</keyword>
<dbReference type="EMBL" id="CP040449">
    <property type="protein sequence ID" value="QFI54713.1"/>
    <property type="molecule type" value="Genomic_DNA"/>
</dbReference>
<feature type="chain" id="PRO_5023820682" description="Thioredoxin" evidence="8">
    <location>
        <begin position="25"/>
        <end position="155"/>
    </location>
</feature>
<dbReference type="KEGG" id="asim:FE240_08415"/>
<name>A0A5J6WYB8_9GAMM</name>
<accession>A0A5J6WYB8</accession>
<comment type="similarity">
    <text evidence="1">Belongs to the thioredoxin family.</text>
</comment>
<organism evidence="10 11">
    <name type="scientific">Aeromonas simiae</name>
    <dbReference type="NCBI Taxonomy" id="218936"/>
    <lineage>
        <taxon>Bacteria</taxon>
        <taxon>Pseudomonadati</taxon>
        <taxon>Pseudomonadota</taxon>
        <taxon>Gammaproteobacteria</taxon>
        <taxon>Aeromonadales</taxon>
        <taxon>Aeromonadaceae</taxon>
        <taxon>Aeromonas</taxon>
    </lineage>
</organism>
<dbReference type="GO" id="GO:0046872">
    <property type="term" value="F:metal ion binding"/>
    <property type="evidence" value="ECO:0007669"/>
    <property type="project" value="UniProtKB-KW"/>
</dbReference>
<reference evidence="10 11" key="1">
    <citation type="submission" date="2019-05" db="EMBL/GenBank/DDBJ databases">
        <title>OXA-830, a novel chromosomally encoded expanded-spectrum class D beta-lactamase in Aeromonas simiae.</title>
        <authorList>
            <person name="Zhou W."/>
            <person name="Chen Q."/>
        </authorList>
    </citation>
    <scope>NUCLEOTIDE SEQUENCE [LARGE SCALE GENOMIC DNA]</scope>
    <source>
        <strain evidence="10 11">A6</strain>
    </source>
</reference>
<dbReference type="PROSITE" id="PS00194">
    <property type="entry name" value="THIOREDOXIN_1"/>
    <property type="match status" value="1"/>
</dbReference>
<protein>
    <recommendedName>
        <fullName evidence="7">Thioredoxin</fullName>
    </recommendedName>
</protein>